<organism evidence="5 6">
    <name type="scientific">Candidatus Acidulodesulfobacterium ferriphilum</name>
    <dbReference type="NCBI Taxonomy" id="2597223"/>
    <lineage>
        <taxon>Bacteria</taxon>
        <taxon>Deltaproteobacteria</taxon>
        <taxon>Candidatus Acidulodesulfobacterales</taxon>
        <taxon>Candidatus Acidulodesulfobacterium</taxon>
    </lineage>
</organism>
<dbReference type="Pfam" id="PF03065">
    <property type="entry name" value="Glyco_hydro_57"/>
    <property type="match status" value="1"/>
</dbReference>
<dbReference type="InterPro" id="IPR011330">
    <property type="entry name" value="Glyco_hydro/deAcase_b/a-brl"/>
</dbReference>
<sequence>MDLVLWWHMHQPDYRDLNGEFMLPWVYLHAIKDYIDMPLNIMANPGMKANINITPVLIDEWQDYNYLLKKALNEIDAVKAVQIIPDPFLRPLLLQKLDDKTKSWMIVHYKWANYERMVKRFEHYKTLFDITSSAFNVFYLNDSYYFDLCVWFHLAWCGEWMKRYDPVINYFFKKGHNFTIDDRRLLLKRLAEWMNYGVSLYGFPAVKGGKNPTLPPKYPNFIEKDKLNELNKKRAGEYFVTLSPNYHPIIPLLIDIHGGAISAQMTDINYEPVNIPEYPEGLDSAKKHLDILNDYWAESGKDIKALWPSEGALSSQSLDLFNEYGIDICASGEELLSMSMGIDVRKPASTHGRNVIPLYKVYKWKNTNLKIIFRDSGLSDLIGFTYANWRGDDAANNLVGKLNSIDDFDKEAVVAIILDGENAWEYYHENGFYFLNDLYSLISSSIKINPLFIDDIYKNYDADNCIRLDYIYPGSWVNGNLGMWVGEEQKNKAWVLLCNAKEEFLNWVNGLMDNEENSNNKIIKKRINSALRLLMAAEGSDWFWWLGKDSPLFSQYSMEKIFRNFLKNLYITMDKPVPNNLFRSLASTEKTIAEMGGAMQRGHK</sequence>
<accession>A0A519BAP9</accession>
<evidence type="ECO:0000313" key="5">
    <source>
        <dbReference type="EMBL" id="RZD14361.1"/>
    </source>
</evidence>
<evidence type="ECO:0000313" key="6">
    <source>
        <dbReference type="Proteomes" id="UP000320813"/>
    </source>
</evidence>
<dbReference type="Gene3D" id="3.20.110.10">
    <property type="entry name" value="Glycoside hydrolase 38, N terminal domain"/>
    <property type="match status" value="2"/>
</dbReference>
<name>A0A519BAP9_9DELT</name>
<dbReference type="SUPFAM" id="SSF88713">
    <property type="entry name" value="Glycoside hydrolase/deacetylase"/>
    <property type="match status" value="1"/>
</dbReference>
<dbReference type="PANTHER" id="PTHR36306:SF1">
    <property type="entry name" value="ALPHA-AMYLASE-RELATED"/>
    <property type="match status" value="1"/>
</dbReference>
<dbReference type="GO" id="GO:0003824">
    <property type="term" value="F:catalytic activity"/>
    <property type="evidence" value="ECO:0007669"/>
    <property type="project" value="InterPro"/>
</dbReference>
<comment type="caution">
    <text evidence="5">The sequence shown here is derived from an EMBL/GenBank/DDBJ whole genome shotgun (WGS) entry which is preliminary data.</text>
</comment>
<proteinExistence type="inferred from homology"/>
<feature type="domain" description="Glycoside hydrolase family 57 N-terminal" evidence="4">
    <location>
        <begin position="4"/>
        <end position="462"/>
    </location>
</feature>
<dbReference type="PANTHER" id="PTHR36306">
    <property type="entry name" value="ALPHA-AMYLASE-RELATED-RELATED"/>
    <property type="match status" value="1"/>
</dbReference>
<evidence type="ECO:0000256" key="1">
    <source>
        <dbReference type="ARBA" id="ARBA00006821"/>
    </source>
</evidence>
<dbReference type="InterPro" id="IPR004300">
    <property type="entry name" value="Glyco_hydro_57_N"/>
</dbReference>
<dbReference type="EMBL" id="SGBD01000003">
    <property type="protein sequence ID" value="RZD14361.1"/>
    <property type="molecule type" value="Genomic_DNA"/>
</dbReference>
<evidence type="ECO:0000256" key="3">
    <source>
        <dbReference type="RuleBase" id="RU361196"/>
    </source>
</evidence>
<dbReference type="InterPro" id="IPR052046">
    <property type="entry name" value="GH57_Enzymes"/>
</dbReference>
<comment type="similarity">
    <text evidence="1 3">Belongs to the glycosyl hydrolase 57 family.</text>
</comment>
<dbReference type="AlphaFoldDB" id="A0A519BAP9"/>
<evidence type="ECO:0000259" key="4">
    <source>
        <dbReference type="Pfam" id="PF03065"/>
    </source>
</evidence>
<dbReference type="InterPro" id="IPR027291">
    <property type="entry name" value="Glyco_hydro_38_N_sf"/>
</dbReference>
<dbReference type="Proteomes" id="UP000320813">
    <property type="component" value="Unassembled WGS sequence"/>
</dbReference>
<keyword evidence="2 3" id="KW-0119">Carbohydrate metabolism</keyword>
<gene>
    <name evidence="5" type="ORF">EVJ47_06760</name>
</gene>
<reference evidence="5 6" key="1">
    <citation type="submission" date="2019-01" db="EMBL/GenBank/DDBJ databases">
        <title>Insights into ecological role of a new deltaproteobacterial order Candidatus Sinidesulfobacterales (Sva0485) by metagenomics and metatranscriptomics.</title>
        <authorList>
            <person name="Tan S."/>
            <person name="Liu J."/>
            <person name="Fang Y."/>
            <person name="Hedlund B.P."/>
            <person name="Lian Z.H."/>
            <person name="Huang L.Y."/>
            <person name="Li J.T."/>
            <person name="Huang L.N."/>
            <person name="Li W.J."/>
            <person name="Jiang H.C."/>
            <person name="Dong H.L."/>
            <person name="Shu W.S."/>
        </authorList>
    </citation>
    <scope>NUCLEOTIDE SEQUENCE [LARGE SCALE GENOMIC DNA]</scope>
    <source>
        <strain evidence="5">AP3</strain>
    </source>
</reference>
<protein>
    <recommendedName>
        <fullName evidence="4">Glycoside hydrolase family 57 N-terminal domain-containing protein</fullName>
    </recommendedName>
</protein>
<evidence type="ECO:0000256" key="2">
    <source>
        <dbReference type="ARBA" id="ARBA00023277"/>
    </source>
</evidence>
<dbReference type="GO" id="GO:0005975">
    <property type="term" value="P:carbohydrate metabolic process"/>
    <property type="evidence" value="ECO:0007669"/>
    <property type="project" value="InterPro"/>
</dbReference>